<dbReference type="Proteomes" id="UP000294933">
    <property type="component" value="Unassembled WGS sequence"/>
</dbReference>
<name>A0A4Y7PQ47_9AGAM</name>
<evidence type="ECO:0000256" key="2">
    <source>
        <dbReference type="SAM" id="Phobius"/>
    </source>
</evidence>
<dbReference type="EMBL" id="ML170225">
    <property type="protein sequence ID" value="TDL17248.1"/>
    <property type="molecule type" value="Genomic_DNA"/>
</dbReference>
<dbReference type="PANTHER" id="PTHR13947:SF37">
    <property type="entry name" value="LD18367P"/>
    <property type="match status" value="1"/>
</dbReference>
<dbReference type="InterPro" id="IPR050769">
    <property type="entry name" value="NAT_camello-type"/>
</dbReference>
<accession>A0A4Y7PQ47</accession>
<keyword evidence="2" id="KW-0472">Membrane</keyword>
<evidence type="ECO:0000313" key="3">
    <source>
        <dbReference type="EMBL" id="TDL17248.1"/>
    </source>
</evidence>
<reference evidence="3 4" key="1">
    <citation type="submission" date="2018-06" db="EMBL/GenBank/DDBJ databases">
        <title>A transcriptomic atlas of mushroom development highlights an independent origin of complex multicellularity.</title>
        <authorList>
            <consortium name="DOE Joint Genome Institute"/>
            <person name="Krizsan K."/>
            <person name="Almasi E."/>
            <person name="Merenyi Z."/>
            <person name="Sahu N."/>
            <person name="Viragh M."/>
            <person name="Koszo T."/>
            <person name="Mondo S."/>
            <person name="Kiss B."/>
            <person name="Balint B."/>
            <person name="Kues U."/>
            <person name="Barry K."/>
            <person name="Hegedus J.C."/>
            <person name="Henrissat B."/>
            <person name="Johnson J."/>
            <person name="Lipzen A."/>
            <person name="Ohm R."/>
            <person name="Nagy I."/>
            <person name="Pangilinan J."/>
            <person name="Yan J."/>
            <person name="Xiong Y."/>
            <person name="Grigoriev I.V."/>
            <person name="Hibbett D.S."/>
            <person name="Nagy L.G."/>
        </authorList>
    </citation>
    <scope>NUCLEOTIDE SEQUENCE [LARGE SCALE GENOMIC DNA]</scope>
    <source>
        <strain evidence="3 4">SZMC22713</strain>
    </source>
</reference>
<protein>
    <recommendedName>
        <fullName evidence="5">N-acetyltransferase domain-containing protein</fullName>
    </recommendedName>
</protein>
<evidence type="ECO:0008006" key="5">
    <source>
        <dbReference type="Google" id="ProtNLM"/>
    </source>
</evidence>
<organism evidence="3 4">
    <name type="scientific">Rickenella mellea</name>
    <dbReference type="NCBI Taxonomy" id="50990"/>
    <lineage>
        <taxon>Eukaryota</taxon>
        <taxon>Fungi</taxon>
        <taxon>Dikarya</taxon>
        <taxon>Basidiomycota</taxon>
        <taxon>Agaricomycotina</taxon>
        <taxon>Agaricomycetes</taxon>
        <taxon>Hymenochaetales</taxon>
        <taxon>Rickenellaceae</taxon>
        <taxon>Rickenella</taxon>
    </lineage>
</organism>
<keyword evidence="2" id="KW-1133">Transmembrane helix</keyword>
<proteinExistence type="predicted"/>
<keyword evidence="4" id="KW-1185">Reference proteome</keyword>
<dbReference type="OrthoDB" id="2564232at2759"/>
<sequence>MAEPPNASIRAYDKEEDDKVVRFMIGKSQMEPLAVANLRGTMSPVVLSVWFALSAVIIQFMGWWPSGGHGVWGYLTPLPPLAASAVPVMFFIDWLNRPYFEEQTRIVLARPDMVDARSYYTRSPASGLWLLDFGPKFVGLIALDASLDAQSDETFLDRPRAGKVKWSKGTNKVASIRHFFVEEVYRPSLVQDDLLKHALEQAFNANNNVQKVKASASPLTPYIGRSLRDAGFKNVGKGPKAGVLAWRNVHYELTREQWTASKPSEL</sequence>
<feature type="transmembrane region" description="Helical" evidence="2">
    <location>
        <begin position="71"/>
        <end position="95"/>
    </location>
</feature>
<dbReference type="GO" id="GO:0008080">
    <property type="term" value="F:N-acetyltransferase activity"/>
    <property type="evidence" value="ECO:0007669"/>
    <property type="project" value="InterPro"/>
</dbReference>
<keyword evidence="2" id="KW-0812">Transmembrane</keyword>
<evidence type="ECO:0000313" key="4">
    <source>
        <dbReference type="Proteomes" id="UP000294933"/>
    </source>
</evidence>
<feature type="transmembrane region" description="Helical" evidence="2">
    <location>
        <begin position="45"/>
        <end position="65"/>
    </location>
</feature>
<dbReference type="PANTHER" id="PTHR13947">
    <property type="entry name" value="GNAT FAMILY N-ACETYLTRANSFERASE"/>
    <property type="match status" value="1"/>
</dbReference>
<keyword evidence="1" id="KW-0808">Transferase</keyword>
<dbReference type="VEuPathDB" id="FungiDB:BD410DRAFT_730308"/>
<gene>
    <name evidence="3" type="ORF">BD410DRAFT_730308</name>
</gene>
<evidence type="ECO:0000256" key="1">
    <source>
        <dbReference type="ARBA" id="ARBA00022679"/>
    </source>
</evidence>
<dbReference type="AlphaFoldDB" id="A0A4Y7PQ47"/>